<dbReference type="RefSeq" id="WP_190016426.1">
    <property type="nucleotide sequence ID" value="NZ_BMUE01000007.1"/>
</dbReference>
<reference evidence="2" key="1">
    <citation type="journal article" date="2014" name="Int. J. Syst. Evol. Microbiol.">
        <title>Complete genome sequence of Corynebacterium casei LMG S-19264T (=DSM 44701T), isolated from a smear-ripened cheese.</title>
        <authorList>
            <consortium name="US DOE Joint Genome Institute (JGI-PGF)"/>
            <person name="Walter F."/>
            <person name="Albersmeier A."/>
            <person name="Kalinowski J."/>
            <person name="Ruckert C."/>
        </authorList>
    </citation>
    <scope>NUCLEOTIDE SEQUENCE</scope>
    <source>
        <strain evidence="2">JCM 4490</strain>
    </source>
</reference>
<dbReference type="InterPro" id="IPR045713">
    <property type="entry name" value="DUF6069"/>
</dbReference>
<keyword evidence="1" id="KW-0472">Membrane</keyword>
<gene>
    <name evidence="2" type="ORF">GCM10010503_36900</name>
</gene>
<sequence length="137" mass="13962">MTTPPTPPATPDLRRTAYATGGAVLATTLLWTVAHILGVELRVGPGGAWASQTIGLPLVVGSTLVASLLASATRRGLGRLTDPTPTTWTQLAVTVLLVSLAPLTFIQASGGARATLALMHLAVAAVLIPLLAPRNAD</sequence>
<reference evidence="2" key="2">
    <citation type="submission" date="2020-09" db="EMBL/GenBank/DDBJ databases">
        <authorList>
            <person name="Sun Q."/>
            <person name="Ohkuma M."/>
        </authorList>
    </citation>
    <scope>NUCLEOTIDE SEQUENCE</scope>
    <source>
        <strain evidence="2">JCM 4490</strain>
    </source>
</reference>
<dbReference type="Pfam" id="PF19545">
    <property type="entry name" value="DUF6069"/>
    <property type="match status" value="1"/>
</dbReference>
<feature type="transmembrane region" description="Helical" evidence="1">
    <location>
        <begin position="49"/>
        <end position="70"/>
    </location>
</feature>
<proteinExistence type="predicted"/>
<dbReference type="EMBL" id="BMUE01000007">
    <property type="protein sequence ID" value="GGW56394.1"/>
    <property type="molecule type" value="Genomic_DNA"/>
</dbReference>
<dbReference type="AlphaFoldDB" id="A0A918J9V5"/>
<name>A0A918J9V5_9ACTN</name>
<keyword evidence="3" id="KW-1185">Reference proteome</keyword>
<evidence type="ECO:0000256" key="1">
    <source>
        <dbReference type="SAM" id="Phobius"/>
    </source>
</evidence>
<keyword evidence="1" id="KW-0812">Transmembrane</keyword>
<evidence type="ECO:0000313" key="2">
    <source>
        <dbReference type="EMBL" id="GGW56394.1"/>
    </source>
</evidence>
<evidence type="ECO:0000313" key="3">
    <source>
        <dbReference type="Proteomes" id="UP000620224"/>
    </source>
</evidence>
<feature type="transmembrane region" description="Helical" evidence="1">
    <location>
        <begin position="114"/>
        <end position="132"/>
    </location>
</feature>
<dbReference type="Proteomes" id="UP000620224">
    <property type="component" value="Unassembled WGS sequence"/>
</dbReference>
<feature type="transmembrane region" description="Helical" evidence="1">
    <location>
        <begin position="17"/>
        <end position="37"/>
    </location>
</feature>
<comment type="caution">
    <text evidence="2">The sequence shown here is derived from an EMBL/GenBank/DDBJ whole genome shotgun (WGS) entry which is preliminary data.</text>
</comment>
<feature type="transmembrane region" description="Helical" evidence="1">
    <location>
        <begin position="91"/>
        <end position="108"/>
    </location>
</feature>
<protein>
    <submittedName>
        <fullName evidence="2">Uncharacterized protein</fullName>
    </submittedName>
</protein>
<keyword evidence="1" id="KW-1133">Transmembrane helix</keyword>
<accession>A0A918J9V5</accession>
<organism evidence="2 3">
    <name type="scientific">Streptomyces lucensis JCM 4490</name>
    <dbReference type="NCBI Taxonomy" id="1306176"/>
    <lineage>
        <taxon>Bacteria</taxon>
        <taxon>Bacillati</taxon>
        <taxon>Actinomycetota</taxon>
        <taxon>Actinomycetes</taxon>
        <taxon>Kitasatosporales</taxon>
        <taxon>Streptomycetaceae</taxon>
        <taxon>Streptomyces</taxon>
    </lineage>
</organism>